<proteinExistence type="predicted"/>
<dbReference type="InterPro" id="IPR011006">
    <property type="entry name" value="CheY-like_superfamily"/>
</dbReference>
<dbReference type="OrthoDB" id="9829439at2"/>
<gene>
    <name evidence="3" type="ORF">BON30_24175</name>
</gene>
<accession>A0A1L9B7R5</accession>
<dbReference type="Proteomes" id="UP000182229">
    <property type="component" value="Unassembled WGS sequence"/>
</dbReference>
<name>A0A1L9B7R5_9BACT</name>
<dbReference type="STRING" id="83449.BON30_24175"/>
<protein>
    <recommendedName>
        <fullName evidence="2">Response regulatory domain-containing protein</fullName>
    </recommendedName>
</protein>
<dbReference type="SUPFAM" id="SSF52172">
    <property type="entry name" value="CheY-like"/>
    <property type="match status" value="1"/>
</dbReference>
<dbReference type="GO" id="GO:0000160">
    <property type="term" value="P:phosphorelay signal transduction system"/>
    <property type="evidence" value="ECO:0007669"/>
    <property type="project" value="InterPro"/>
</dbReference>
<keyword evidence="4" id="KW-1185">Reference proteome</keyword>
<feature type="domain" description="Response regulatory" evidence="2">
    <location>
        <begin position="6"/>
        <end position="145"/>
    </location>
</feature>
<dbReference type="Gene3D" id="3.40.50.2300">
    <property type="match status" value="1"/>
</dbReference>
<dbReference type="AlphaFoldDB" id="A0A1L9B7R5"/>
<keyword evidence="1" id="KW-0597">Phosphoprotein</keyword>
<dbReference type="EMBL" id="MPIN01000006">
    <property type="protein sequence ID" value="OJH38243.1"/>
    <property type="molecule type" value="Genomic_DNA"/>
</dbReference>
<reference evidence="3 4" key="2">
    <citation type="submission" date="2016-12" db="EMBL/GenBank/DDBJ databases">
        <title>Draft Genome Sequence of Cystobacter ferrugineus Strain Cbfe23.</title>
        <authorList>
            <person name="Akbar S."/>
            <person name="Dowd S.E."/>
            <person name="Stevens D.C."/>
        </authorList>
    </citation>
    <scope>NUCLEOTIDE SEQUENCE [LARGE SCALE GENOMIC DNA]</scope>
    <source>
        <strain evidence="3 4">Cbfe23</strain>
    </source>
</reference>
<evidence type="ECO:0000259" key="2">
    <source>
        <dbReference type="PROSITE" id="PS50110"/>
    </source>
</evidence>
<dbReference type="PROSITE" id="PS50110">
    <property type="entry name" value="RESPONSE_REGULATORY"/>
    <property type="match status" value="1"/>
</dbReference>
<comment type="caution">
    <text evidence="3">The sequence shown here is derived from an EMBL/GenBank/DDBJ whole genome shotgun (WGS) entry which is preliminary data.</text>
</comment>
<dbReference type="InterPro" id="IPR001789">
    <property type="entry name" value="Sig_transdc_resp-reg_receiver"/>
</dbReference>
<evidence type="ECO:0000313" key="4">
    <source>
        <dbReference type="Proteomes" id="UP000182229"/>
    </source>
</evidence>
<evidence type="ECO:0000256" key="1">
    <source>
        <dbReference type="PROSITE-ProRule" id="PRU00169"/>
    </source>
</evidence>
<organism evidence="3 4">
    <name type="scientific">Cystobacter ferrugineus</name>
    <dbReference type="NCBI Taxonomy" id="83449"/>
    <lineage>
        <taxon>Bacteria</taxon>
        <taxon>Pseudomonadati</taxon>
        <taxon>Myxococcota</taxon>
        <taxon>Myxococcia</taxon>
        <taxon>Myxococcales</taxon>
        <taxon>Cystobacterineae</taxon>
        <taxon>Archangiaceae</taxon>
        <taxon>Cystobacter</taxon>
    </lineage>
</organism>
<evidence type="ECO:0000313" key="3">
    <source>
        <dbReference type="EMBL" id="OJH38243.1"/>
    </source>
</evidence>
<dbReference type="RefSeq" id="WP_071900750.1">
    <property type="nucleotide sequence ID" value="NZ_MPIN01000006.1"/>
</dbReference>
<reference evidence="4" key="1">
    <citation type="submission" date="2016-11" db="EMBL/GenBank/DDBJ databases">
        <authorList>
            <person name="Shukria A."/>
            <person name="Stevens D.C."/>
        </authorList>
    </citation>
    <scope>NUCLEOTIDE SEQUENCE [LARGE SCALE GENOMIC DNA]</scope>
    <source>
        <strain evidence="4">Cbfe23</strain>
    </source>
</reference>
<feature type="modified residue" description="4-aspartylphosphate" evidence="1">
    <location>
        <position position="61"/>
    </location>
</feature>
<sequence>MLETLKFVIVEDKAEDRNEVLSQLADVGFLPDNKLGAAETYQDAKALLEEHAANVDVMFLDLNIPRDARDGRPEKSHGKAILDIIHTDLNRRPGNDIRVIVVSGEDLQDGVQDQLFLDFYKDTLVGIAQKAELPRMLKASVRRLKKDPRRSLIRRLELEILDLYDSVTDPGKPVKERLKSAKALAIKLVQNEVDHHNGRLGSCERYADDLHRLIKECIESRFDEDANRKRRVKASAITAPGRWGLFLWRGAMLHHLYAINGYRNVFEHIEEQPYRCGSQQIQGWEIPPEVLRSVEVGEAVGKLIELTVKDLLDWYLPWHEKVYLPWAKAQRRGQR</sequence>